<keyword evidence="3" id="KW-1185">Reference proteome</keyword>
<dbReference type="PROSITE" id="PS51257">
    <property type="entry name" value="PROKAR_LIPOPROTEIN"/>
    <property type="match status" value="1"/>
</dbReference>
<evidence type="ECO:0000313" key="2">
    <source>
        <dbReference type="EMBL" id="WNQ11211.1"/>
    </source>
</evidence>
<reference evidence="2 3" key="1">
    <citation type="submission" date="2022-02" db="EMBL/GenBank/DDBJ databases">
        <title>Paenibacillus sp. MBLB1776 Whole Genome Shotgun Sequencing.</title>
        <authorList>
            <person name="Hwang C.Y."/>
            <person name="Cho E.-S."/>
            <person name="Seo M.-J."/>
        </authorList>
    </citation>
    <scope>NUCLEOTIDE SEQUENCE [LARGE SCALE GENOMIC DNA]</scope>
    <source>
        <strain evidence="2 3">MBLB1776</strain>
    </source>
</reference>
<dbReference type="RefSeq" id="WP_315604987.1">
    <property type="nucleotide sequence ID" value="NZ_CP130318.1"/>
</dbReference>
<feature type="chain" id="PRO_5041668726" evidence="1">
    <location>
        <begin position="24"/>
        <end position="437"/>
    </location>
</feature>
<proteinExistence type="predicted"/>
<dbReference type="PANTHER" id="PTHR43649:SF11">
    <property type="entry name" value="ABC TRANSPORTER SUBSTRATE-BINDING PROTEIN YESO-RELATED"/>
    <property type="match status" value="1"/>
</dbReference>
<gene>
    <name evidence="2" type="ORF">MJA45_27025</name>
</gene>
<dbReference type="InterPro" id="IPR050490">
    <property type="entry name" value="Bact_solute-bd_prot1"/>
</dbReference>
<accession>A0AA96LCN0</accession>
<dbReference type="AlphaFoldDB" id="A0AA96LCN0"/>
<dbReference type="Pfam" id="PF01547">
    <property type="entry name" value="SBP_bac_1"/>
    <property type="match status" value="1"/>
</dbReference>
<name>A0AA96LCN0_9BACL</name>
<dbReference type="Gene3D" id="3.40.190.10">
    <property type="entry name" value="Periplasmic binding protein-like II"/>
    <property type="match status" value="2"/>
</dbReference>
<dbReference type="EMBL" id="CP130318">
    <property type="protein sequence ID" value="WNQ11211.1"/>
    <property type="molecule type" value="Genomic_DNA"/>
</dbReference>
<dbReference type="Proteomes" id="UP001305702">
    <property type="component" value="Chromosome"/>
</dbReference>
<protein>
    <submittedName>
        <fullName evidence="2">Extracellular solute-binding protein</fullName>
    </submittedName>
</protein>
<sequence length="437" mass="48231">MNRSTKRGSLALMALALSLTTAACGVKKEEGAAAGSGSSAAPGGNAGTPVKLRIMWWGSQSRHDATQKALDLYTKKHPNVTFEPAYQSFDGYQDKLSTQSAAKNTPDIFQMDAAWFNDWASSNRLADLSSVNVKDVDPTLLETGKYKDKLYAVPLGNNAWGMVYNKAVFDKLGIQPPQTFEELFQMAKEVKPKLAKDQYLIKDMTADNAWYDSYQLSKGKGNARTKEGKFNYDKDTWMEWMNQWKELRKGGFTTPADVTTSDKGQDAKMDLLGQEKILIKGSHAAEFPGFDALKPGNLALAPMPKGSKPGGWLKASMYWSVSPDSKNLEEAKKFVDWFINDPEAADVLGTSRGTPVSKTVLKGLEPKFNATDKAGIELINKVSKEGNVFDPGPGNKGGWAKFAKEYDNIVQQIMFDKMTPEKGWEEVVKLSKDVEQK</sequence>
<dbReference type="SUPFAM" id="SSF53850">
    <property type="entry name" value="Periplasmic binding protein-like II"/>
    <property type="match status" value="1"/>
</dbReference>
<keyword evidence="1" id="KW-0732">Signal</keyword>
<feature type="signal peptide" evidence="1">
    <location>
        <begin position="1"/>
        <end position="23"/>
    </location>
</feature>
<dbReference type="InterPro" id="IPR006059">
    <property type="entry name" value="SBP"/>
</dbReference>
<dbReference type="PANTHER" id="PTHR43649">
    <property type="entry name" value="ARABINOSE-BINDING PROTEIN-RELATED"/>
    <property type="match status" value="1"/>
</dbReference>
<organism evidence="2 3">
    <name type="scientific">Paenibacillus aurantius</name>
    <dbReference type="NCBI Taxonomy" id="2918900"/>
    <lineage>
        <taxon>Bacteria</taxon>
        <taxon>Bacillati</taxon>
        <taxon>Bacillota</taxon>
        <taxon>Bacilli</taxon>
        <taxon>Bacillales</taxon>
        <taxon>Paenibacillaceae</taxon>
        <taxon>Paenibacillus</taxon>
    </lineage>
</organism>
<evidence type="ECO:0000256" key="1">
    <source>
        <dbReference type="SAM" id="SignalP"/>
    </source>
</evidence>
<dbReference type="KEGG" id="paun:MJA45_27025"/>
<evidence type="ECO:0000313" key="3">
    <source>
        <dbReference type="Proteomes" id="UP001305702"/>
    </source>
</evidence>